<accession>A0A7S3I904</accession>
<reference evidence="1" key="1">
    <citation type="submission" date="2021-01" db="EMBL/GenBank/DDBJ databases">
        <authorList>
            <person name="Corre E."/>
            <person name="Pelletier E."/>
            <person name="Niang G."/>
            <person name="Scheremetjew M."/>
            <person name="Finn R."/>
            <person name="Kale V."/>
            <person name="Holt S."/>
            <person name="Cochrane G."/>
            <person name="Meng A."/>
            <person name="Brown T."/>
            <person name="Cohen L."/>
        </authorList>
    </citation>
    <scope>NUCLEOTIDE SEQUENCE</scope>
</reference>
<name>A0A7S3I904_9CILI</name>
<dbReference type="AlphaFoldDB" id="A0A7S3I904"/>
<evidence type="ECO:0000313" key="1">
    <source>
        <dbReference type="EMBL" id="CAE0317192.1"/>
    </source>
</evidence>
<gene>
    <name evidence="1" type="ORF">FSAL1345_LOCUS461</name>
</gene>
<proteinExistence type="predicted"/>
<organism evidence="1">
    <name type="scientific">Fabrea salina</name>
    <dbReference type="NCBI Taxonomy" id="342563"/>
    <lineage>
        <taxon>Eukaryota</taxon>
        <taxon>Sar</taxon>
        <taxon>Alveolata</taxon>
        <taxon>Ciliophora</taxon>
        <taxon>Postciliodesmatophora</taxon>
        <taxon>Heterotrichea</taxon>
        <taxon>Heterotrichida</taxon>
        <taxon>Fabreidae</taxon>
        <taxon>Fabrea</taxon>
    </lineage>
</organism>
<sequence>MSDTFDNTEGIVNHFCKKVDGNRVMPLKKQSILYNHVIGFNSFLASRSPLPTRKRNCLRGENSNEPEYSREIEFVWKEDSETLLIVSEKLDRSIQKDKFSNSHKKNVISTFRELYKFSVSIRKIYYYYVRFLFSEFDLDKLTEDLDMKCCNEEHNVNCERKWECLQSYLLFTFLRDLGLEPWKPLNHHRTSPSFLQSINIIRPQVICPKPSPEVISTLEKKQGKVNFVPICDPLWAIKPEANITNTSFSLFKENSD</sequence>
<dbReference type="EMBL" id="HBIF01000542">
    <property type="protein sequence ID" value="CAE0317192.1"/>
    <property type="molecule type" value="Transcribed_RNA"/>
</dbReference>
<protein>
    <submittedName>
        <fullName evidence="1">Uncharacterized protein</fullName>
    </submittedName>
</protein>